<dbReference type="EnsemblMetazoa" id="Aqu2.1.07228_001">
    <property type="protein sequence ID" value="Aqu2.1.07228_001"/>
    <property type="gene ID" value="Aqu2.1.07228"/>
</dbReference>
<proteinExistence type="predicted"/>
<accession>A0A1X7SYR9</accession>
<dbReference type="AlphaFoldDB" id="A0A1X7SYR9"/>
<dbReference type="InParanoid" id="A0A1X7SYR9"/>
<name>A0A1X7SYR9_AMPQE</name>
<organism evidence="1">
    <name type="scientific">Amphimedon queenslandica</name>
    <name type="common">Sponge</name>
    <dbReference type="NCBI Taxonomy" id="400682"/>
    <lineage>
        <taxon>Eukaryota</taxon>
        <taxon>Metazoa</taxon>
        <taxon>Porifera</taxon>
        <taxon>Demospongiae</taxon>
        <taxon>Heteroscleromorpha</taxon>
        <taxon>Haplosclerida</taxon>
        <taxon>Niphatidae</taxon>
        <taxon>Amphimedon</taxon>
    </lineage>
</organism>
<evidence type="ECO:0000313" key="1">
    <source>
        <dbReference type="EnsemblMetazoa" id="Aqu2.1.07228_001"/>
    </source>
</evidence>
<reference evidence="1" key="1">
    <citation type="submission" date="2017-05" db="UniProtKB">
        <authorList>
            <consortium name="EnsemblMetazoa"/>
        </authorList>
    </citation>
    <scope>IDENTIFICATION</scope>
</reference>
<protein>
    <submittedName>
        <fullName evidence="1">Uncharacterized protein</fullName>
    </submittedName>
</protein>
<sequence length="119" mass="14267">MDWSSKDMFKPSVIDDFNPARPNNMEDVSLYKLVAHYKIDKIVEIGEKEYKLRSKPILPNHRKFNPMPELERDVFYYSQIFLFVPFRGESTLVMKGETIEEAFRHHREAYIRGIKNHFN</sequence>